<gene>
    <name evidence="1" type="ORF">Pmani_001114</name>
</gene>
<dbReference type="AlphaFoldDB" id="A0AAE1QL56"/>
<comment type="caution">
    <text evidence="1">The sequence shown here is derived from an EMBL/GenBank/DDBJ whole genome shotgun (WGS) entry which is preliminary data.</text>
</comment>
<evidence type="ECO:0000313" key="2">
    <source>
        <dbReference type="Proteomes" id="UP001292094"/>
    </source>
</evidence>
<dbReference type="InterPro" id="IPR027417">
    <property type="entry name" value="P-loop_NTPase"/>
</dbReference>
<protein>
    <recommendedName>
        <fullName evidence="3">Sulfotransferase</fullName>
    </recommendedName>
</protein>
<evidence type="ECO:0008006" key="3">
    <source>
        <dbReference type="Google" id="ProtNLM"/>
    </source>
</evidence>
<keyword evidence="2" id="KW-1185">Reference proteome</keyword>
<evidence type="ECO:0000313" key="1">
    <source>
        <dbReference type="EMBL" id="KAK4328478.1"/>
    </source>
</evidence>
<organism evidence="1 2">
    <name type="scientific">Petrolisthes manimaculis</name>
    <dbReference type="NCBI Taxonomy" id="1843537"/>
    <lineage>
        <taxon>Eukaryota</taxon>
        <taxon>Metazoa</taxon>
        <taxon>Ecdysozoa</taxon>
        <taxon>Arthropoda</taxon>
        <taxon>Crustacea</taxon>
        <taxon>Multicrustacea</taxon>
        <taxon>Malacostraca</taxon>
        <taxon>Eumalacostraca</taxon>
        <taxon>Eucarida</taxon>
        <taxon>Decapoda</taxon>
        <taxon>Pleocyemata</taxon>
        <taxon>Anomura</taxon>
        <taxon>Galatheoidea</taxon>
        <taxon>Porcellanidae</taxon>
        <taxon>Petrolisthes</taxon>
    </lineage>
</organism>
<accession>A0AAE1QL56</accession>
<dbReference type="Gene3D" id="3.40.50.300">
    <property type="entry name" value="P-loop containing nucleotide triphosphate hydrolases"/>
    <property type="match status" value="1"/>
</dbReference>
<dbReference type="EMBL" id="JAWZYT010000074">
    <property type="protein sequence ID" value="KAK4328478.1"/>
    <property type="molecule type" value="Genomic_DNA"/>
</dbReference>
<name>A0AAE1QL56_9EUCA</name>
<reference evidence="1" key="1">
    <citation type="submission" date="2023-11" db="EMBL/GenBank/DDBJ databases">
        <title>Genome assemblies of two species of porcelain crab, Petrolisthes cinctipes and Petrolisthes manimaculis (Anomura: Porcellanidae).</title>
        <authorList>
            <person name="Angst P."/>
        </authorList>
    </citation>
    <scope>NUCLEOTIDE SEQUENCE</scope>
    <source>
        <strain evidence="1">PB745_02</strain>
        <tissue evidence="1">Gill</tissue>
    </source>
</reference>
<dbReference type="SUPFAM" id="SSF52540">
    <property type="entry name" value="P-loop containing nucleoside triphosphate hydrolases"/>
    <property type="match status" value="1"/>
</dbReference>
<dbReference type="Proteomes" id="UP001292094">
    <property type="component" value="Unassembled WGS sequence"/>
</dbReference>
<proteinExistence type="predicted"/>
<sequence length="92" mass="10949">MFSDHFHLFFKQIISLFEELIVDRLLWNTGPLYVLHYEDLKKDTFTHLRHLLNFIEINQQPSMGESLTTATVKVAKSWTFRCRVNITGYDLD</sequence>